<sequence length="223" mass="24665">MQNIQKKIYYLKKNPLSVIVRTKTKNNAYKILKNTLENGFRFAEITLTIPQAFSIIKEISLQYPKAMIGAGTVLTLQEAKTALEAGAQYLVSPVYNEEILNWSIKNDILYVPGVMSVNEMYLAIQKGAFLLKLYPSIVFTAQALSLIRDPFPNWPILATGGINLSNILDYFEAGALAVGITGELGSDHNADVVDEVKIANLAAKYVDIVQKVIKKRGLLGNDK</sequence>
<dbReference type="Pfam" id="PF01081">
    <property type="entry name" value="Aldolase"/>
    <property type="match status" value="1"/>
</dbReference>
<evidence type="ECO:0000313" key="6">
    <source>
        <dbReference type="EMBL" id="MDO8064226.1"/>
    </source>
</evidence>
<dbReference type="PANTHER" id="PTHR30246">
    <property type="entry name" value="2-KETO-3-DEOXY-6-PHOSPHOGLUCONATE ALDOLASE"/>
    <property type="match status" value="1"/>
</dbReference>
<keyword evidence="4" id="KW-0456">Lyase</keyword>
<reference evidence="6 7" key="1">
    <citation type="journal article" date="2023" name="Int. J. Syst. Evol. Microbiol.">
        <title>The observation of taxonomic boundaries for the 16SrII and 16SrXXV phytoplasmas using genome-based delimitation.</title>
        <authorList>
            <person name="Rodrigues Jardim B."/>
            <person name="Tran-Nguyen L.T.T."/>
            <person name="Gambley C."/>
            <person name="Al-Sadi A.M."/>
            <person name="Al-Subhi A.M."/>
            <person name="Foissac X."/>
            <person name="Salar P."/>
            <person name="Cai H."/>
            <person name="Yang J.Y."/>
            <person name="Davis R."/>
            <person name="Jones L."/>
            <person name="Rodoni B."/>
            <person name="Constable F.E."/>
        </authorList>
    </citation>
    <scope>NUCLEOTIDE SEQUENCE [LARGE SCALE GENOMIC DNA]</scope>
    <source>
        <strain evidence="6">BAWM-225</strain>
    </source>
</reference>
<dbReference type="PANTHER" id="PTHR30246:SF1">
    <property type="entry name" value="2-DEHYDRO-3-DEOXY-6-PHOSPHOGALACTONATE ALDOLASE-RELATED"/>
    <property type="match status" value="1"/>
</dbReference>
<dbReference type="SUPFAM" id="SSF51569">
    <property type="entry name" value="Aldolase"/>
    <property type="match status" value="1"/>
</dbReference>
<evidence type="ECO:0000256" key="2">
    <source>
        <dbReference type="ARBA" id="ARBA00006906"/>
    </source>
</evidence>
<evidence type="ECO:0000256" key="5">
    <source>
        <dbReference type="ARBA" id="ARBA00023277"/>
    </source>
</evidence>
<organism evidence="6 7">
    <name type="scientific">Candidatus Phytoplasma bonamiae</name>
    <dbReference type="NCBI Taxonomy" id="2982626"/>
    <lineage>
        <taxon>Bacteria</taxon>
        <taxon>Bacillati</taxon>
        <taxon>Mycoplasmatota</taxon>
        <taxon>Mollicutes</taxon>
        <taxon>Acholeplasmatales</taxon>
        <taxon>Acholeplasmataceae</taxon>
        <taxon>Candidatus Phytoplasma</taxon>
        <taxon>16SrII (Peanut WB group)</taxon>
    </lineage>
</organism>
<evidence type="ECO:0000256" key="3">
    <source>
        <dbReference type="ARBA" id="ARBA00011233"/>
    </source>
</evidence>
<dbReference type="EMBL" id="JAOSIQ010000021">
    <property type="protein sequence ID" value="MDO8064226.1"/>
    <property type="molecule type" value="Genomic_DNA"/>
</dbReference>
<comment type="subunit">
    <text evidence="3">Homotrimer.</text>
</comment>
<proteinExistence type="inferred from homology"/>
<accession>A0ABT9D5W1</accession>
<evidence type="ECO:0000256" key="4">
    <source>
        <dbReference type="ARBA" id="ARBA00023239"/>
    </source>
</evidence>
<dbReference type="InterPro" id="IPR000887">
    <property type="entry name" value="Aldlse_KDPG_KHG"/>
</dbReference>
<gene>
    <name evidence="6" type="ORF">OC701_01965</name>
</gene>
<dbReference type="CDD" id="cd00452">
    <property type="entry name" value="KDPG_aldolase"/>
    <property type="match status" value="1"/>
</dbReference>
<comment type="caution">
    <text evidence="6">The sequence shown here is derived from an EMBL/GenBank/DDBJ whole genome shotgun (WGS) entry which is preliminary data.</text>
</comment>
<dbReference type="RefSeq" id="WP_304514423.1">
    <property type="nucleotide sequence ID" value="NZ_JAOSIQ010000021.1"/>
</dbReference>
<evidence type="ECO:0000256" key="1">
    <source>
        <dbReference type="ARBA" id="ARBA00004761"/>
    </source>
</evidence>
<keyword evidence="7" id="KW-1185">Reference proteome</keyword>
<comment type="similarity">
    <text evidence="2">Belongs to the KHG/KDPG aldolase family.</text>
</comment>
<protein>
    <submittedName>
        <fullName evidence="6">Bifunctional 4-hydroxy-2-oxoglutarate aldolase/2-dehydro-3-deoxy-phosphogluconate aldolase</fullName>
    </submittedName>
</protein>
<name>A0ABT9D5W1_9MOLU</name>
<comment type="pathway">
    <text evidence="1">Carbohydrate acid metabolism.</text>
</comment>
<evidence type="ECO:0000313" key="7">
    <source>
        <dbReference type="Proteomes" id="UP001170683"/>
    </source>
</evidence>
<dbReference type="Gene3D" id="3.20.20.70">
    <property type="entry name" value="Aldolase class I"/>
    <property type="match status" value="1"/>
</dbReference>
<dbReference type="Proteomes" id="UP001170683">
    <property type="component" value="Unassembled WGS sequence"/>
</dbReference>
<dbReference type="InterPro" id="IPR013785">
    <property type="entry name" value="Aldolase_TIM"/>
</dbReference>
<keyword evidence="5" id="KW-0119">Carbohydrate metabolism</keyword>